<sequence length="124" mass="14356">MDDSGDGLIFKLFLGRKACLFLGCNLCPLLCNELLQWCESAMVDSSPTFFLSLSLYLIMRRVTMEQRCIQLGGPIKVEAKHAIFFSFLLSNRVYFLFSLLSFCIYYVMKFHFKHAETIKKNVTE</sequence>
<reference evidence="2 3" key="1">
    <citation type="submission" date="2024-01" db="EMBL/GenBank/DDBJ databases">
        <title>The genomes of 5 underutilized Papilionoideae crops provide insights into root nodulation and disease resistanc.</title>
        <authorList>
            <person name="Yuan L."/>
        </authorList>
    </citation>
    <scope>NUCLEOTIDE SEQUENCE [LARGE SCALE GENOMIC DNA]</scope>
    <source>
        <strain evidence="2">ZHUSHIDOU_FW_LH</strain>
        <tissue evidence="2">Leaf</tissue>
    </source>
</reference>
<keyword evidence="1" id="KW-1133">Transmembrane helix</keyword>
<feature type="transmembrane region" description="Helical" evidence="1">
    <location>
        <begin position="93"/>
        <end position="112"/>
    </location>
</feature>
<protein>
    <submittedName>
        <fullName evidence="2">Uncharacterized protein</fullName>
    </submittedName>
</protein>
<organism evidence="2 3">
    <name type="scientific">Crotalaria pallida</name>
    <name type="common">Smooth rattlebox</name>
    <name type="synonym">Crotalaria striata</name>
    <dbReference type="NCBI Taxonomy" id="3830"/>
    <lineage>
        <taxon>Eukaryota</taxon>
        <taxon>Viridiplantae</taxon>
        <taxon>Streptophyta</taxon>
        <taxon>Embryophyta</taxon>
        <taxon>Tracheophyta</taxon>
        <taxon>Spermatophyta</taxon>
        <taxon>Magnoliopsida</taxon>
        <taxon>eudicotyledons</taxon>
        <taxon>Gunneridae</taxon>
        <taxon>Pentapetalae</taxon>
        <taxon>rosids</taxon>
        <taxon>fabids</taxon>
        <taxon>Fabales</taxon>
        <taxon>Fabaceae</taxon>
        <taxon>Papilionoideae</taxon>
        <taxon>50 kb inversion clade</taxon>
        <taxon>genistoids sensu lato</taxon>
        <taxon>core genistoids</taxon>
        <taxon>Crotalarieae</taxon>
        <taxon>Crotalaria</taxon>
    </lineage>
</organism>
<proteinExistence type="predicted"/>
<keyword evidence="1" id="KW-0812">Transmembrane</keyword>
<accession>A0AAN9IE93</accession>
<evidence type="ECO:0000313" key="2">
    <source>
        <dbReference type="EMBL" id="KAK7275109.1"/>
    </source>
</evidence>
<keyword evidence="1" id="KW-0472">Membrane</keyword>
<dbReference type="Proteomes" id="UP001372338">
    <property type="component" value="Unassembled WGS sequence"/>
</dbReference>
<name>A0AAN9IE93_CROPI</name>
<evidence type="ECO:0000313" key="3">
    <source>
        <dbReference type="Proteomes" id="UP001372338"/>
    </source>
</evidence>
<evidence type="ECO:0000256" key="1">
    <source>
        <dbReference type="SAM" id="Phobius"/>
    </source>
</evidence>
<dbReference type="AlphaFoldDB" id="A0AAN9IE93"/>
<comment type="caution">
    <text evidence="2">The sequence shown here is derived from an EMBL/GenBank/DDBJ whole genome shotgun (WGS) entry which is preliminary data.</text>
</comment>
<gene>
    <name evidence="2" type="ORF">RIF29_16216</name>
</gene>
<dbReference type="EMBL" id="JAYWIO010000003">
    <property type="protein sequence ID" value="KAK7275109.1"/>
    <property type="molecule type" value="Genomic_DNA"/>
</dbReference>
<keyword evidence="3" id="KW-1185">Reference proteome</keyword>